<organism evidence="2 3">
    <name type="scientific">Aphanomyces stellatus</name>
    <dbReference type="NCBI Taxonomy" id="120398"/>
    <lineage>
        <taxon>Eukaryota</taxon>
        <taxon>Sar</taxon>
        <taxon>Stramenopiles</taxon>
        <taxon>Oomycota</taxon>
        <taxon>Saprolegniomycetes</taxon>
        <taxon>Saprolegniales</taxon>
        <taxon>Verrucalvaceae</taxon>
        <taxon>Aphanomyces</taxon>
    </lineage>
</organism>
<reference evidence="2 3" key="1">
    <citation type="submission" date="2019-03" db="EMBL/GenBank/DDBJ databases">
        <authorList>
            <person name="Gaulin E."/>
            <person name="Dumas B."/>
        </authorList>
    </citation>
    <scope>NUCLEOTIDE SEQUENCE [LARGE SCALE GENOMIC DNA]</scope>
    <source>
        <strain evidence="2">CBS 568.67</strain>
    </source>
</reference>
<evidence type="ECO:0000313" key="3">
    <source>
        <dbReference type="Proteomes" id="UP000332933"/>
    </source>
</evidence>
<protein>
    <submittedName>
        <fullName evidence="2">Aste57867_23400 protein</fullName>
    </submittedName>
</protein>
<evidence type="ECO:0000313" key="2">
    <source>
        <dbReference type="EMBL" id="VFU00046.1"/>
    </source>
</evidence>
<proteinExistence type="predicted"/>
<evidence type="ECO:0000313" key="1">
    <source>
        <dbReference type="EMBL" id="KAF0684596.1"/>
    </source>
</evidence>
<gene>
    <name evidence="2" type="primary">Aste57867_23400</name>
    <name evidence="1" type="ORF">As57867_023329</name>
    <name evidence="2" type="ORF">ASTE57867_23400</name>
</gene>
<dbReference type="PROSITE" id="PS51257">
    <property type="entry name" value="PROKAR_LIPOPROTEIN"/>
    <property type="match status" value="1"/>
</dbReference>
<sequence>MATRAKDDPANFSIITLQTPSIGASCRRLLHNLAMGSTVSTDVTEVITTSEDGSIVLTDAFLKSYKQPMPSPFDLAQPIVTASNDTLIKAS</sequence>
<dbReference type="AlphaFoldDB" id="A0A485LNM2"/>
<name>A0A485LNM2_9STRA</name>
<dbReference type="EMBL" id="CAADRA010007295">
    <property type="protein sequence ID" value="VFU00046.1"/>
    <property type="molecule type" value="Genomic_DNA"/>
</dbReference>
<accession>A0A485LNM2</accession>
<dbReference type="Proteomes" id="UP000332933">
    <property type="component" value="Unassembled WGS sequence"/>
</dbReference>
<reference evidence="1" key="2">
    <citation type="submission" date="2019-06" db="EMBL/GenBank/DDBJ databases">
        <title>Genomics analysis of Aphanomyces spp. identifies a new class of oomycete effector associated with host adaptation.</title>
        <authorList>
            <person name="Gaulin E."/>
        </authorList>
    </citation>
    <scope>NUCLEOTIDE SEQUENCE</scope>
    <source>
        <strain evidence="1">CBS 578.67</strain>
    </source>
</reference>
<keyword evidence="3" id="KW-1185">Reference proteome</keyword>
<dbReference type="EMBL" id="VJMH01007269">
    <property type="protein sequence ID" value="KAF0684596.1"/>
    <property type="molecule type" value="Genomic_DNA"/>
</dbReference>